<feature type="domain" description="Histone-binding protein RBBP4-like N-terminal" evidence="5">
    <location>
        <begin position="48"/>
        <end position="116"/>
    </location>
</feature>
<dbReference type="Proteomes" id="UP000792457">
    <property type="component" value="Unassembled WGS sequence"/>
</dbReference>
<dbReference type="AlphaFoldDB" id="A0A8K0K662"/>
<dbReference type="PANTHER" id="PTHR45903:SF1">
    <property type="entry name" value="GLUTAMATE-RICH WD REPEAT-CONTAINING PROTEIN 1"/>
    <property type="match status" value="1"/>
</dbReference>
<evidence type="ECO:0000313" key="7">
    <source>
        <dbReference type="Proteomes" id="UP000792457"/>
    </source>
</evidence>
<dbReference type="GO" id="GO:0005730">
    <property type="term" value="C:nucleolus"/>
    <property type="evidence" value="ECO:0007669"/>
    <property type="project" value="TreeGrafter"/>
</dbReference>
<dbReference type="InterPro" id="IPR051972">
    <property type="entry name" value="Glutamate-rich_WD_repeat"/>
</dbReference>
<evidence type="ECO:0000256" key="3">
    <source>
        <dbReference type="PROSITE-ProRule" id="PRU00221"/>
    </source>
</evidence>
<protein>
    <recommendedName>
        <fullName evidence="5">Histone-binding protein RBBP4-like N-terminal domain-containing protein</fullName>
    </recommendedName>
</protein>
<evidence type="ECO:0000259" key="5">
    <source>
        <dbReference type="Pfam" id="PF12265"/>
    </source>
</evidence>
<organism evidence="6 7">
    <name type="scientific">Ladona fulva</name>
    <name type="common">Scarce chaser dragonfly</name>
    <name type="synonym">Libellula fulva</name>
    <dbReference type="NCBI Taxonomy" id="123851"/>
    <lineage>
        <taxon>Eukaryota</taxon>
        <taxon>Metazoa</taxon>
        <taxon>Ecdysozoa</taxon>
        <taxon>Arthropoda</taxon>
        <taxon>Hexapoda</taxon>
        <taxon>Insecta</taxon>
        <taxon>Pterygota</taxon>
        <taxon>Palaeoptera</taxon>
        <taxon>Odonata</taxon>
        <taxon>Epiprocta</taxon>
        <taxon>Anisoptera</taxon>
        <taxon>Libelluloidea</taxon>
        <taxon>Libellulidae</taxon>
        <taxon>Ladona</taxon>
    </lineage>
</organism>
<dbReference type="InterPro" id="IPR001680">
    <property type="entry name" value="WD40_rpt"/>
</dbReference>
<evidence type="ECO:0000256" key="2">
    <source>
        <dbReference type="ARBA" id="ARBA00022737"/>
    </source>
</evidence>
<dbReference type="InterPro" id="IPR036322">
    <property type="entry name" value="WD40_repeat_dom_sf"/>
</dbReference>
<keyword evidence="2" id="KW-0677">Repeat</keyword>
<feature type="region of interest" description="Disordered" evidence="4">
    <location>
        <begin position="1"/>
        <end position="31"/>
    </location>
</feature>
<proteinExistence type="predicted"/>
<feature type="region of interest" description="Disordered" evidence="4">
    <location>
        <begin position="113"/>
        <end position="141"/>
    </location>
</feature>
<reference evidence="6" key="1">
    <citation type="submission" date="2013-04" db="EMBL/GenBank/DDBJ databases">
        <authorList>
            <person name="Qu J."/>
            <person name="Murali S.C."/>
            <person name="Bandaranaike D."/>
            <person name="Bellair M."/>
            <person name="Blankenburg K."/>
            <person name="Chao H."/>
            <person name="Dinh H."/>
            <person name="Doddapaneni H."/>
            <person name="Downs B."/>
            <person name="Dugan-Rocha S."/>
            <person name="Elkadiri S."/>
            <person name="Gnanaolivu R.D."/>
            <person name="Hernandez B."/>
            <person name="Javaid M."/>
            <person name="Jayaseelan J.C."/>
            <person name="Lee S."/>
            <person name="Li M."/>
            <person name="Ming W."/>
            <person name="Munidasa M."/>
            <person name="Muniz J."/>
            <person name="Nguyen L."/>
            <person name="Ongeri F."/>
            <person name="Osuji N."/>
            <person name="Pu L.-L."/>
            <person name="Puazo M."/>
            <person name="Qu C."/>
            <person name="Quiroz J."/>
            <person name="Raj R."/>
            <person name="Weissenberger G."/>
            <person name="Xin Y."/>
            <person name="Zou X."/>
            <person name="Han Y."/>
            <person name="Richards S."/>
            <person name="Worley K."/>
            <person name="Muzny D."/>
            <person name="Gibbs R."/>
        </authorList>
    </citation>
    <scope>NUCLEOTIDE SEQUENCE</scope>
    <source>
        <strain evidence="6">Sampled in the wild</strain>
    </source>
</reference>
<dbReference type="PROSITE" id="PS50294">
    <property type="entry name" value="WD_REPEATS_REGION"/>
    <property type="match status" value="1"/>
</dbReference>
<feature type="compositionally biased region" description="Acidic residues" evidence="4">
    <location>
        <begin position="1"/>
        <end position="27"/>
    </location>
</feature>
<dbReference type="PANTHER" id="PTHR45903">
    <property type="entry name" value="GLUTAMATE-RICH WD REPEAT-CONTAINING PROTEIN 1"/>
    <property type="match status" value="1"/>
</dbReference>
<evidence type="ECO:0000256" key="1">
    <source>
        <dbReference type="ARBA" id="ARBA00022574"/>
    </source>
</evidence>
<dbReference type="Pfam" id="PF00400">
    <property type="entry name" value="WD40"/>
    <property type="match status" value="1"/>
</dbReference>
<evidence type="ECO:0000313" key="6">
    <source>
        <dbReference type="EMBL" id="KAG8228239.1"/>
    </source>
</evidence>
<name>A0A8K0K662_LADFU</name>
<feature type="repeat" description="WD" evidence="3">
    <location>
        <begin position="290"/>
        <end position="325"/>
    </location>
</feature>
<dbReference type="SMART" id="SM00320">
    <property type="entry name" value="WD40"/>
    <property type="match status" value="4"/>
</dbReference>
<dbReference type="EMBL" id="KZ308363">
    <property type="protein sequence ID" value="KAG8228239.1"/>
    <property type="molecule type" value="Genomic_DNA"/>
</dbReference>
<reference evidence="6" key="2">
    <citation type="submission" date="2017-10" db="EMBL/GenBank/DDBJ databases">
        <title>Ladona fulva Genome sequencing and assembly.</title>
        <authorList>
            <person name="Murali S."/>
            <person name="Richards S."/>
            <person name="Bandaranaike D."/>
            <person name="Bellair M."/>
            <person name="Blankenburg K."/>
            <person name="Chao H."/>
            <person name="Dinh H."/>
            <person name="Doddapaneni H."/>
            <person name="Dugan-Rocha S."/>
            <person name="Elkadiri S."/>
            <person name="Gnanaolivu R."/>
            <person name="Hernandez B."/>
            <person name="Skinner E."/>
            <person name="Javaid M."/>
            <person name="Lee S."/>
            <person name="Li M."/>
            <person name="Ming W."/>
            <person name="Munidasa M."/>
            <person name="Muniz J."/>
            <person name="Nguyen L."/>
            <person name="Hughes D."/>
            <person name="Osuji N."/>
            <person name="Pu L.-L."/>
            <person name="Puazo M."/>
            <person name="Qu C."/>
            <person name="Quiroz J."/>
            <person name="Raj R."/>
            <person name="Weissenberger G."/>
            <person name="Xin Y."/>
            <person name="Zou X."/>
            <person name="Han Y."/>
            <person name="Worley K."/>
            <person name="Muzny D."/>
            <person name="Gibbs R."/>
        </authorList>
    </citation>
    <scope>NUCLEOTIDE SEQUENCE</scope>
    <source>
        <strain evidence="6">Sampled in the wild</strain>
    </source>
</reference>
<dbReference type="GO" id="GO:0042254">
    <property type="term" value="P:ribosome biogenesis"/>
    <property type="evidence" value="ECO:0007669"/>
    <property type="project" value="TreeGrafter"/>
</dbReference>
<dbReference type="InterPro" id="IPR022052">
    <property type="entry name" value="Histone-bd_RBBP4-like_N"/>
</dbReference>
<accession>A0A8K0K662</accession>
<gene>
    <name evidence="6" type="ORF">J437_LFUL004365</name>
</gene>
<dbReference type="PROSITE" id="PS50082">
    <property type="entry name" value="WD_REPEATS_2"/>
    <property type="match status" value="1"/>
</dbReference>
<keyword evidence="1 3" id="KW-0853">WD repeat</keyword>
<dbReference type="OrthoDB" id="2161379at2759"/>
<keyword evidence="7" id="KW-1185">Reference proteome</keyword>
<dbReference type="SUPFAM" id="SSF50978">
    <property type="entry name" value="WD40 repeat-like"/>
    <property type="match status" value="1"/>
</dbReference>
<comment type="caution">
    <text evidence="6">The sequence shown here is derived from an EMBL/GenBank/DDBJ whole genome shotgun (WGS) entry which is preliminary data.</text>
</comment>
<sequence>MEIEEEVSASESEDESMSSDQEISEDGAENKIAVKKEVYMPGTSLDADEKLVCDQSVYVMLHHASTGSPCLSFDIIKDDWGDNRSTFPMSAYAVAGTESPRAHTNSVVVMKMSNIHKTQKIEREDDDDEESSDEEDEEKKPKLDCALIKHQGCVNRVRASHVNQAVLCATWSEIGHVNIWDIGPQLRAVQNSFTLESYCSKTNAETDASRKPIFTFTGHLSEGYGMDWCPTHPGVLATGDCRSAIHLWQPDEGASSWKVDQRPLSGHTGSVEDLQWSPNERHSGQPVATFKHHIAPVTTVEWHPTDSTVFASGGEDDQIALWDISLERDKDAETEERETELKNLPPQLLFIHQGQKEVKELHWHPQIPGVIISTAANGFNIFKTISV</sequence>
<evidence type="ECO:0000256" key="4">
    <source>
        <dbReference type="SAM" id="MobiDB-lite"/>
    </source>
</evidence>
<dbReference type="Gene3D" id="2.130.10.10">
    <property type="entry name" value="YVTN repeat-like/Quinoprotein amine dehydrogenase"/>
    <property type="match status" value="2"/>
</dbReference>
<dbReference type="InterPro" id="IPR015943">
    <property type="entry name" value="WD40/YVTN_repeat-like_dom_sf"/>
</dbReference>
<feature type="compositionally biased region" description="Acidic residues" evidence="4">
    <location>
        <begin position="124"/>
        <end position="137"/>
    </location>
</feature>
<dbReference type="Pfam" id="PF12265">
    <property type="entry name" value="CAF1C_H4-bd"/>
    <property type="match status" value="1"/>
</dbReference>